<accession>A0A2W7IGT7</accession>
<protein>
    <submittedName>
        <fullName evidence="4">NAD(P)-dependent dehydrogenase (Short-subunit alcohol dehydrogenase family)</fullName>
    </submittedName>
</protein>
<evidence type="ECO:0000256" key="2">
    <source>
        <dbReference type="ARBA" id="ARBA00023002"/>
    </source>
</evidence>
<reference evidence="4 5" key="1">
    <citation type="submission" date="2018-06" db="EMBL/GenBank/DDBJ databases">
        <title>Genomic Encyclopedia of Archaeal and Bacterial Type Strains, Phase II (KMG-II): from individual species to whole genera.</title>
        <authorList>
            <person name="Goeker M."/>
        </authorList>
    </citation>
    <scope>NUCLEOTIDE SEQUENCE [LARGE SCALE GENOMIC DNA]</scope>
    <source>
        <strain evidence="4 5">DSM 24525</strain>
    </source>
</reference>
<evidence type="ECO:0000313" key="5">
    <source>
        <dbReference type="Proteomes" id="UP000249688"/>
    </source>
</evidence>
<dbReference type="RefSeq" id="WP_245903727.1">
    <property type="nucleotide sequence ID" value="NZ_QKYU01000037.1"/>
</dbReference>
<dbReference type="PANTHER" id="PTHR43639">
    <property type="entry name" value="OXIDOREDUCTASE, SHORT-CHAIN DEHYDROGENASE/REDUCTASE FAMILY (AFU_ORTHOLOGUE AFUA_5G02870)"/>
    <property type="match status" value="1"/>
</dbReference>
<keyword evidence="2" id="KW-0560">Oxidoreductase</keyword>
<dbReference type="EMBL" id="QKYU01000037">
    <property type="protein sequence ID" value="PZW38517.1"/>
    <property type="molecule type" value="Genomic_DNA"/>
</dbReference>
<keyword evidence="3" id="KW-0732">Signal</keyword>
<gene>
    <name evidence="4" type="ORF">C8P66_13710</name>
</gene>
<dbReference type="InterPro" id="IPR002347">
    <property type="entry name" value="SDR_fam"/>
</dbReference>
<keyword evidence="5" id="KW-1185">Reference proteome</keyword>
<dbReference type="PANTHER" id="PTHR43639:SF1">
    <property type="entry name" value="SHORT-CHAIN DEHYDROGENASE_REDUCTASE FAMILY PROTEIN"/>
    <property type="match status" value="1"/>
</dbReference>
<dbReference type="InterPro" id="IPR036291">
    <property type="entry name" value="NAD(P)-bd_dom_sf"/>
</dbReference>
<dbReference type="AlphaFoldDB" id="A0A2W7IGT7"/>
<name>A0A2W7IGT7_9PROT</name>
<dbReference type="GO" id="GO:0016491">
    <property type="term" value="F:oxidoreductase activity"/>
    <property type="evidence" value="ECO:0007669"/>
    <property type="project" value="UniProtKB-KW"/>
</dbReference>
<dbReference type="SUPFAM" id="SSF51735">
    <property type="entry name" value="NAD(P)-binding Rossmann-fold domains"/>
    <property type="match status" value="1"/>
</dbReference>
<feature type="chain" id="PRO_5015919184" evidence="3">
    <location>
        <begin position="23"/>
        <end position="247"/>
    </location>
</feature>
<evidence type="ECO:0000313" key="4">
    <source>
        <dbReference type="EMBL" id="PZW38517.1"/>
    </source>
</evidence>
<organism evidence="4 5">
    <name type="scientific">Humitalea rosea</name>
    <dbReference type="NCBI Taxonomy" id="990373"/>
    <lineage>
        <taxon>Bacteria</taxon>
        <taxon>Pseudomonadati</taxon>
        <taxon>Pseudomonadota</taxon>
        <taxon>Alphaproteobacteria</taxon>
        <taxon>Acetobacterales</taxon>
        <taxon>Roseomonadaceae</taxon>
        <taxon>Humitalea</taxon>
    </lineage>
</organism>
<proteinExistence type="inferred from homology"/>
<comment type="similarity">
    <text evidence="1">Belongs to the short-chain dehydrogenases/reductases (SDR) family.</text>
</comment>
<sequence>MRRILITGAASGIGAATVRAMAAPGVALVVHTRKNAEGAEAVAETARAAGATAQVILADLSEPEAPTRLVCKAALAMGGIDVLVSNAGWADRTKVDALTEDGFAKSLDTIAWAFFRLAKAAGPHLRAGVEPRLIAVSSFVAHVFGTDTPTFPATAAGKGAVEALVRALSIEWAPVVTVNAVVPGYTQKDSGAHAALDAAAWEAVKARIPLRRLGTPADVAAAIAFLASPAAGYITGQLLHVDGGITA</sequence>
<dbReference type="Proteomes" id="UP000249688">
    <property type="component" value="Unassembled WGS sequence"/>
</dbReference>
<comment type="caution">
    <text evidence="4">The sequence shown here is derived from an EMBL/GenBank/DDBJ whole genome shotgun (WGS) entry which is preliminary data.</text>
</comment>
<dbReference type="Pfam" id="PF13561">
    <property type="entry name" value="adh_short_C2"/>
    <property type="match status" value="1"/>
</dbReference>
<evidence type="ECO:0000256" key="3">
    <source>
        <dbReference type="SAM" id="SignalP"/>
    </source>
</evidence>
<evidence type="ECO:0000256" key="1">
    <source>
        <dbReference type="ARBA" id="ARBA00006484"/>
    </source>
</evidence>
<dbReference type="Gene3D" id="3.40.50.720">
    <property type="entry name" value="NAD(P)-binding Rossmann-like Domain"/>
    <property type="match status" value="1"/>
</dbReference>
<dbReference type="PRINTS" id="PR00081">
    <property type="entry name" value="GDHRDH"/>
</dbReference>
<feature type="signal peptide" evidence="3">
    <location>
        <begin position="1"/>
        <end position="22"/>
    </location>
</feature>
<dbReference type="CDD" id="cd05233">
    <property type="entry name" value="SDR_c"/>
    <property type="match status" value="1"/>
</dbReference>